<dbReference type="OrthoDB" id="9812327at2"/>
<reference evidence="3 4" key="1">
    <citation type="submission" date="2018-03" db="EMBL/GenBank/DDBJ databases">
        <title>The ancient ancestry and fast evolution of plastids.</title>
        <authorList>
            <person name="Moore K.R."/>
            <person name="Magnabosco C."/>
            <person name="Momper L."/>
            <person name="Gold D.A."/>
            <person name="Bosak T."/>
            <person name="Fournier G.P."/>
        </authorList>
    </citation>
    <scope>NUCLEOTIDE SEQUENCE [LARGE SCALE GENOMIC DNA]</scope>
    <source>
        <strain evidence="3 4">CCALA 016</strain>
    </source>
</reference>
<evidence type="ECO:0000313" key="4">
    <source>
        <dbReference type="Proteomes" id="UP000239001"/>
    </source>
</evidence>
<dbReference type="Gene3D" id="3.90.550.10">
    <property type="entry name" value="Spore Coat Polysaccharide Biosynthesis Protein SpsA, Chain A"/>
    <property type="match status" value="1"/>
</dbReference>
<keyword evidence="1" id="KW-0472">Membrane</keyword>
<feature type="transmembrane region" description="Helical" evidence="1">
    <location>
        <begin position="315"/>
        <end position="337"/>
    </location>
</feature>
<reference evidence="3 4" key="2">
    <citation type="submission" date="2018-03" db="EMBL/GenBank/DDBJ databases">
        <authorList>
            <person name="Keele B.F."/>
        </authorList>
    </citation>
    <scope>NUCLEOTIDE SEQUENCE [LARGE SCALE GENOMIC DNA]</scope>
    <source>
        <strain evidence="3 4">CCALA 016</strain>
    </source>
</reference>
<accession>A0A2T1M055</accession>
<dbReference type="EMBL" id="PXOH01000005">
    <property type="protein sequence ID" value="PSF38063.1"/>
    <property type="molecule type" value="Genomic_DNA"/>
</dbReference>
<dbReference type="Proteomes" id="UP000239001">
    <property type="component" value="Unassembled WGS sequence"/>
</dbReference>
<comment type="caution">
    <text evidence="3">The sequence shown here is derived from an EMBL/GenBank/DDBJ whole genome shotgun (WGS) entry which is preliminary data.</text>
</comment>
<dbReference type="InterPro" id="IPR001173">
    <property type="entry name" value="Glyco_trans_2-like"/>
</dbReference>
<dbReference type="AlphaFoldDB" id="A0A2T1M055"/>
<dbReference type="CDD" id="cd00761">
    <property type="entry name" value="Glyco_tranf_GTA_type"/>
    <property type="match status" value="1"/>
</dbReference>
<organism evidence="3 4">
    <name type="scientific">Aphanothece hegewaldii CCALA 016</name>
    <dbReference type="NCBI Taxonomy" id="2107694"/>
    <lineage>
        <taxon>Bacteria</taxon>
        <taxon>Bacillati</taxon>
        <taxon>Cyanobacteriota</taxon>
        <taxon>Cyanophyceae</taxon>
        <taxon>Oscillatoriophycideae</taxon>
        <taxon>Chroococcales</taxon>
        <taxon>Aphanothecaceae</taxon>
        <taxon>Aphanothece</taxon>
    </lineage>
</organism>
<feature type="domain" description="Glycosyltransferase 2-like" evidence="2">
    <location>
        <begin position="10"/>
        <end position="139"/>
    </location>
</feature>
<evidence type="ECO:0000259" key="2">
    <source>
        <dbReference type="Pfam" id="PF00535"/>
    </source>
</evidence>
<dbReference type="PANTHER" id="PTHR22916:SF3">
    <property type="entry name" value="UDP-GLCNAC:BETAGAL BETA-1,3-N-ACETYLGLUCOSAMINYLTRANSFERASE-LIKE PROTEIN 1"/>
    <property type="match status" value="1"/>
</dbReference>
<gene>
    <name evidence="3" type="ORF">C7H19_06215</name>
</gene>
<proteinExistence type="predicted"/>
<name>A0A2T1M055_9CHRO</name>
<protein>
    <recommendedName>
        <fullName evidence="2">Glycosyltransferase 2-like domain-containing protein</fullName>
    </recommendedName>
</protein>
<keyword evidence="1" id="KW-1133">Transmembrane helix</keyword>
<keyword evidence="4" id="KW-1185">Reference proteome</keyword>
<dbReference type="Pfam" id="PF00535">
    <property type="entry name" value="Glycos_transf_2"/>
    <property type="match status" value="1"/>
</dbReference>
<dbReference type="GO" id="GO:0016758">
    <property type="term" value="F:hexosyltransferase activity"/>
    <property type="evidence" value="ECO:0007669"/>
    <property type="project" value="UniProtKB-ARBA"/>
</dbReference>
<dbReference type="PANTHER" id="PTHR22916">
    <property type="entry name" value="GLYCOSYLTRANSFERASE"/>
    <property type="match status" value="1"/>
</dbReference>
<dbReference type="RefSeq" id="WP_106456030.1">
    <property type="nucleotide sequence ID" value="NZ_PXOH01000005.1"/>
</dbReference>
<sequence>MSSSSSPSVTVVMSVYNGEAYVAEAICSILEQTYQDFEFIIINDGSTDSTQMLICQYAERDSRIRVIHHSQNMMLVYSLNHGLALARGKYIARQDADDISLPKRLEQQVNYLEQNPEVVAVSGRFHRLVSNRLHHGENIIVHMGNPMLMPWHMAFAYSAQHSLSMYRAGVVAPYRKDRLHSEDYDMWYRLMKIGHIVNLPQVIAHVRLHENNITRIKRNEVEATMRICQRDIVNWIADHILSESESFDLQAFGNRHFAAIKNPEVLQTILLKIQQTFANQYPHWRFYSHRFIVRHNLHWLIIALVKGDFKQIQRLFFIIFYWGPWPILLSVLDLLYLQVLPRLWFMIKNFMIRKENCSRSTESVLHLFQ</sequence>
<evidence type="ECO:0000256" key="1">
    <source>
        <dbReference type="SAM" id="Phobius"/>
    </source>
</evidence>
<dbReference type="SUPFAM" id="SSF53448">
    <property type="entry name" value="Nucleotide-diphospho-sugar transferases"/>
    <property type="match status" value="1"/>
</dbReference>
<dbReference type="InterPro" id="IPR029044">
    <property type="entry name" value="Nucleotide-diphossugar_trans"/>
</dbReference>
<keyword evidence="1" id="KW-0812">Transmembrane</keyword>
<evidence type="ECO:0000313" key="3">
    <source>
        <dbReference type="EMBL" id="PSF38063.1"/>
    </source>
</evidence>